<evidence type="ECO:0000313" key="2">
    <source>
        <dbReference type="Proteomes" id="UP000237749"/>
    </source>
</evidence>
<dbReference type="EMBL" id="PTJA01000006">
    <property type="protein sequence ID" value="PPK80669.1"/>
    <property type="molecule type" value="Genomic_DNA"/>
</dbReference>
<organism evidence="1 2">
    <name type="scientific">Lacrimispora xylanisolvens</name>
    <dbReference type="NCBI Taxonomy" id="384636"/>
    <lineage>
        <taxon>Bacteria</taxon>
        <taxon>Bacillati</taxon>
        <taxon>Bacillota</taxon>
        <taxon>Clostridia</taxon>
        <taxon>Lachnospirales</taxon>
        <taxon>Lachnospiraceae</taxon>
        <taxon>Lacrimispora</taxon>
    </lineage>
</organism>
<proteinExistence type="predicted"/>
<gene>
    <name evidence="1" type="ORF">BXY41_106259</name>
</gene>
<dbReference type="AlphaFoldDB" id="A0A2S6HST6"/>
<keyword evidence="2" id="KW-1185">Reference proteome</keyword>
<comment type="caution">
    <text evidence="1">The sequence shown here is derived from an EMBL/GenBank/DDBJ whole genome shotgun (WGS) entry which is preliminary data.</text>
</comment>
<dbReference type="RefSeq" id="WP_170072362.1">
    <property type="nucleotide sequence ID" value="NZ_PTJA01000006.1"/>
</dbReference>
<evidence type="ECO:0000313" key="1">
    <source>
        <dbReference type="EMBL" id="PPK80669.1"/>
    </source>
</evidence>
<sequence length="51" mass="5824">MNEINNDLKKNSLKLTINDKLVTLTFALEPNLEMAEFIKKTLISSFLIKKG</sequence>
<name>A0A2S6HST6_9FIRM</name>
<reference evidence="1 2" key="1">
    <citation type="submission" date="2018-02" db="EMBL/GenBank/DDBJ databases">
        <title>Genomic Encyclopedia of Archaeal and Bacterial Type Strains, Phase II (KMG-II): from individual species to whole genera.</title>
        <authorList>
            <person name="Goeker M."/>
        </authorList>
    </citation>
    <scope>NUCLEOTIDE SEQUENCE [LARGE SCALE GENOMIC DNA]</scope>
    <source>
        <strain evidence="1 2">DSM 3808</strain>
    </source>
</reference>
<protein>
    <submittedName>
        <fullName evidence="1">Uncharacterized protein</fullName>
    </submittedName>
</protein>
<accession>A0A2S6HST6</accession>
<dbReference type="Proteomes" id="UP000237749">
    <property type="component" value="Unassembled WGS sequence"/>
</dbReference>